<proteinExistence type="predicted"/>
<reference evidence="1 2" key="1">
    <citation type="submission" date="2023-11" db="EMBL/GenBank/DDBJ databases">
        <title>Plant-associative lifestyle of Vibrio porteresiae and its evolutionary dynamics.</title>
        <authorList>
            <person name="Rameshkumar N."/>
            <person name="Kirti K."/>
        </authorList>
    </citation>
    <scope>NUCLEOTIDE SEQUENCE [LARGE SCALE GENOMIC DNA]</scope>
    <source>
        <strain evidence="1 2">MSSRF7</strain>
    </source>
</reference>
<keyword evidence="2" id="KW-1185">Reference proteome</keyword>
<dbReference type="RefSeq" id="WP_318584911.1">
    <property type="nucleotide sequence ID" value="NZ_JAWRCP010000001.1"/>
</dbReference>
<gene>
    <name evidence="1" type="ORF">SBX64_10630</name>
</gene>
<dbReference type="EMBL" id="JAWRCP010000001">
    <property type="protein sequence ID" value="MDW6093005.1"/>
    <property type="molecule type" value="Genomic_DNA"/>
</dbReference>
<name>A0ABU4IUJ4_9VIBR</name>
<comment type="caution">
    <text evidence="1">The sequence shown here is derived from an EMBL/GenBank/DDBJ whole genome shotgun (WGS) entry which is preliminary data.</text>
</comment>
<evidence type="ECO:0000313" key="1">
    <source>
        <dbReference type="EMBL" id="MDW6093005.1"/>
    </source>
</evidence>
<evidence type="ECO:0000313" key="2">
    <source>
        <dbReference type="Proteomes" id="UP001279860"/>
    </source>
</evidence>
<sequence length="86" mass="10105">MSEQQAFYHYINQQLNSFPDLLTEYRQMTKKWYFQSADTFSEWQDLSSLFSMDKQLKVNGEITTVGKDDENYATKMSCPLSGNLEI</sequence>
<organism evidence="1 2">
    <name type="scientific">Vibrio rhizosphaerae</name>
    <dbReference type="NCBI Taxonomy" id="398736"/>
    <lineage>
        <taxon>Bacteria</taxon>
        <taxon>Pseudomonadati</taxon>
        <taxon>Pseudomonadota</taxon>
        <taxon>Gammaproteobacteria</taxon>
        <taxon>Vibrionales</taxon>
        <taxon>Vibrionaceae</taxon>
        <taxon>Vibrio</taxon>
    </lineage>
</organism>
<protein>
    <submittedName>
        <fullName evidence="1">Uncharacterized protein</fullName>
    </submittedName>
</protein>
<accession>A0ABU4IUJ4</accession>
<dbReference type="Proteomes" id="UP001279860">
    <property type="component" value="Unassembled WGS sequence"/>
</dbReference>